<evidence type="ECO:0000313" key="2">
    <source>
        <dbReference type="EnsemblPlants" id="TuG1812G0600003128.01.T01"/>
    </source>
</evidence>
<keyword evidence="3" id="KW-1185">Reference proteome</keyword>
<dbReference type="AlphaFoldDB" id="A0A8R7UWS8"/>
<reference evidence="3" key="1">
    <citation type="journal article" date="2013" name="Nature">
        <title>Draft genome of the wheat A-genome progenitor Triticum urartu.</title>
        <authorList>
            <person name="Ling H.Q."/>
            <person name="Zhao S."/>
            <person name="Liu D."/>
            <person name="Wang J."/>
            <person name="Sun H."/>
            <person name="Zhang C."/>
            <person name="Fan H."/>
            <person name="Li D."/>
            <person name="Dong L."/>
            <person name="Tao Y."/>
            <person name="Gao C."/>
            <person name="Wu H."/>
            <person name="Li Y."/>
            <person name="Cui Y."/>
            <person name="Guo X."/>
            <person name="Zheng S."/>
            <person name="Wang B."/>
            <person name="Yu K."/>
            <person name="Liang Q."/>
            <person name="Yang W."/>
            <person name="Lou X."/>
            <person name="Chen J."/>
            <person name="Feng M."/>
            <person name="Jian J."/>
            <person name="Zhang X."/>
            <person name="Luo G."/>
            <person name="Jiang Y."/>
            <person name="Liu J."/>
            <person name="Wang Z."/>
            <person name="Sha Y."/>
            <person name="Zhang B."/>
            <person name="Wu H."/>
            <person name="Tang D."/>
            <person name="Shen Q."/>
            <person name="Xue P."/>
            <person name="Zou S."/>
            <person name="Wang X."/>
            <person name="Liu X."/>
            <person name="Wang F."/>
            <person name="Yang Y."/>
            <person name="An X."/>
            <person name="Dong Z."/>
            <person name="Zhang K."/>
            <person name="Zhang X."/>
            <person name="Luo M.C."/>
            <person name="Dvorak J."/>
            <person name="Tong Y."/>
            <person name="Wang J."/>
            <person name="Yang H."/>
            <person name="Li Z."/>
            <person name="Wang D."/>
            <person name="Zhang A."/>
            <person name="Wang J."/>
        </authorList>
    </citation>
    <scope>NUCLEOTIDE SEQUENCE</scope>
    <source>
        <strain evidence="3">cv. G1812</strain>
    </source>
</reference>
<dbReference type="EnsemblPlants" id="TuG1812G0600003128.01.T01">
    <property type="protein sequence ID" value="TuG1812G0600003128.01.T01"/>
    <property type="gene ID" value="TuG1812G0600003128.01"/>
</dbReference>
<accession>A0A8R7UWS8</accession>
<proteinExistence type="predicted"/>
<name>A0A8R7UWS8_TRIUA</name>
<feature type="compositionally biased region" description="Polar residues" evidence="1">
    <location>
        <begin position="1"/>
        <end position="12"/>
    </location>
</feature>
<reference evidence="2" key="3">
    <citation type="submission" date="2022-06" db="UniProtKB">
        <authorList>
            <consortium name="EnsemblPlants"/>
        </authorList>
    </citation>
    <scope>IDENTIFICATION</scope>
</reference>
<feature type="region of interest" description="Disordered" evidence="1">
    <location>
        <begin position="1"/>
        <end position="26"/>
    </location>
</feature>
<evidence type="ECO:0000256" key="1">
    <source>
        <dbReference type="SAM" id="MobiDB-lite"/>
    </source>
</evidence>
<sequence>MRASSWVSTAVNGRSDGADTGEQGPREWCSGRCMAELFRCSKSAACTCEEQASATSLIGVAAAKSREKAATSRGSGAGAISPELKPSSHPLSPPLLLPPCGGWLSAGYGWV</sequence>
<evidence type="ECO:0000313" key="3">
    <source>
        <dbReference type="Proteomes" id="UP000015106"/>
    </source>
</evidence>
<organism evidence="2 3">
    <name type="scientific">Triticum urartu</name>
    <name type="common">Red wild einkorn</name>
    <name type="synonym">Crithodium urartu</name>
    <dbReference type="NCBI Taxonomy" id="4572"/>
    <lineage>
        <taxon>Eukaryota</taxon>
        <taxon>Viridiplantae</taxon>
        <taxon>Streptophyta</taxon>
        <taxon>Embryophyta</taxon>
        <taxon>Tracheophyta</taxon>
        <taxon>Spermatophyta</taxon>
        <taxon>Magnoliopsida</taxon>
        <taxon>Liliopsida</taxon>
        <taxon>Poales</taxon>
        <taxon>Poaceae</taxon>
        <taxon>BOP clade</taxon>
        <taxon>Pooideae</taxon>
        <taxon>Triticodae</taxon>
        <taxon>Triticeae</taxon>
        <taxon>Triticinae</taxon>
        <taxon>Triticum</taxon>
    </lineage>
</organism>
<dbReference type="Gramene" id="TuG1812G0600003128.01.T01">
    <property type="protein sequence ID" value="TuG1812G0600003128.01.T01"/>
    <property type="gene ID" value="TuG1812G0600003128.01"/>
</dbReference>
<dbReference type="Proteomes" id="UP000015106">
    <property type="component" value="Chromosome 6"/>
</dbReference>
<protein>
    <submittedName>
        <fullName evidence="2">Uncharacterized protein</fullName>
    </submittedName>
</protein>
<reference evidence="2" key="2">
    <citation type="submission" date="2018-03" db="EMBL/GenBank/DDBJ databases">
        <title>The Triticum urartu genome reveals the dynamic nature of wheat genome evolution.</title>
        <authorList>
            <person name="Ling H."/>
            <person name="Ma B."/>
            <person name="Shi X."/>
            <person name="Liu H."/>
            <person name="Dong L."/>
            <person name="Sun H."/>
            <person name="Cao Y."/>
            <person name="Gao Q."/>
            <person name="Zheng S."/>
            <person name="Li Y."/>
            <person name="Yu Y."/>
            <person name="Du H."/>
            <person name="Qi M."/>
            <person name="Li Y."/>
            <person name="Yu H."/>
            <person name="Cui Y."/>
            <person name="Wang N."/>
            <person name="Chen C."/>
            <person name="Wu H."/>
            <person name="Zhao Y."/>
            <person name="Zhang J."/>
            <person name="Li Y."/>
            <person name="Zhou W."/>
            <person name="Zhang B."/>
            <person name="Hu W."/>
            <person name="Eijk M."/>
            <person name="Tang J."/>
            <person name="Witsenboer H."/>
            <person name="Zhao S."/>
            <person name="Li Z."/>
            <person name="Zhang A."/>
            <person name="Wang D."/>
            <person name="Liang C."/>
        </authorList>
    </citation>
    <scope>NUCLEOTIDE SEQUENCE [LARGE SCALE GENOMIC DNA]</scope>
    <source>
        <strain evidence="2">cv. G1812</strain>
    </source>
</reference>
<feature type="region of interest" description="Disordered" evidence="1">
    <location>
        <begin position="68"/>
        <end position="89"/>
    </location>
</feature>